<dbReference type="PANTHER" id="PTHR34220">
    <property type="entry name" value="SENSOR HISTIDINE KINASE YPDA"/>
    <property type="match status" value="1"/>
</dbReference>
<protein>
    <submittedName>
        <fullName evidence="4">Histidine kinase</fullName>
    </submittedName>
</protein>
<name>A0A8J7Q716_9BACT</name>
<feature type="transmembrane region" description="Helical" evidence="2">
    <location>
        <begin position="340"/>
        <end position="357"/>
    </location>
</feature>
<sequence>MVFCLVFTVWLFQQPAPMPNQFTEVVDGQVMLTGWEISEAGADAAHPDALPADAWLPIEAYLDQPHPTRGHWWLRTELTLAEVLPAPKFYALCPEGLASATEVYWNGRLMLANGVVSADPTQSRPGRYYEPVPIPAALVRPGTHRIAIRVANHHNQHFWNGAQIIFGPYDDLLKGIAVWQIKVYLVVGVFLMTALLHLGLFFFAAKKPAYLFIGALSFSLGGRLLLENLWVFDTLDTRFYDVQQNWRRHATVLTAWAVTAAVGLQLALPKRAFPPWLVLLPLGYAFPTPDALAALVAVLALLLVLWAGARQRAPAAPVLGFFWIAAALSYVLPIRTGIDALSWLSCWLVFAFNTLTLNRLAKQEREKQAALLRSARLENQMLKGSIKPHFLMNSLTSVLAWMRRDPDTAGELVQALADEFRQLAQIAEHRLISLQEELALCRNHLRIMSLRKGADYRLEAANLPEDATIPPLVLHTLVENGLTHGYEKQRTGVFRLSYDRDARGVHLCLQNDGQSGPADGGEGTGLKYVRARLNESYGSRWRLTSRPDASGWQVCIDIDEPGPPGQRSGTAPWQEETGEPA</sequence>
<evidence type="ECO:0000256" key="1">
    <source>
        <dbReference type="SAM" id="MobiDB-lite"/>
    </source>
</evidence>
<dbReference type="Pfam" id="PF06580">
    <property type="entry name" value="His_kinase"/>
    <property type="match status" value="1"/>
</dbReference>
<keyword evidence="4" id="KW-0418">Kinase</keyword>
<dbReference type="SUPFAM" id="SSF55874">
    <property type="entry name" value="ATPase domain of HSP90 chaperone/DNA topoisomerase II/histidine kinase"/>
    <property type="match status" value="1"/>
</dbReference>
<keyword evidence="2" id="KW-1133">Transmembrane helix</keyword>
<feature type="domain" description="Signal transduction histidine kinase internal region" evidence="3">
    <location>
        <begin position="378"/>
        <end position="453"/>
    </location>
</feature>
<dbReference type="AlphaFoldDB" id="A0A8J7Q716"/>
<feature type="transmembrane region" description="Helical" evidence="2">
    <location>
        <begin position="315"/>
        <end position="334"/>
    </location>
</feature>
<evidence type="ECO:0000313" key="4">
    <source>
        <dbReference type="EMBL" id="MBO1319426.1"/>
    </source>
</evidence>
<dbReference type="Gene3D" id="2.60.120.260">
    <property type="entry name" value="Galactose-binding domain-like"/>
    <property type="match status" value="1"/>
</dbReference>
<feature type="transmembrane region" description="Helical" evidence="2">
    <location>
        <begin position="288"/>
        <end position="308"/>
    </location>
</feature>
<comment type="caution">
    <text evidence="4">The sequence shown here is derived from an EMBL/GenBank/DDBJ whole genome shotgun (WGS) entry which is preliminary data.</text>
</comment>
<gene>
    <name evidence="4" type="ORF">J3U88_13210</name>
</gene>
<dbReference type="InterPro" id="IPR010559">
    <property type="entry name" value="Sig_transdc_His_kin_internal"/>
</dbReference>
<feature type="region of interest" description="Disordered" evidence="1">
    <location>
        <begin position="557"/>
        <end position="581"/>
    </location>
</feature>
<dbReference type="Gene3D" id="3.30.565.10">
    <property type="entry name" value="Histidine kinase-like ATPase, C-terminal domain"/>
    <property type="match status" value="1"/>
</dbReference>
<accession>A0A8J7Q716</accession>
<keyword evidence="2" id="KW-0812">Transmembrane</keyword>
<dbReference type="PANTHER" id="PTHR34220:SF7">
    <property type="entry name" value="SENSOR HISTIDINE KINASE YPDA"/>
    <property type="match status" value="1"/>
</dbReference>
<evidence type="ECO:0000256" key="2">
    <source>
        <dbReference type="SAM" id="Phobius"/>
    </source>
</evidence>
<dbReference type="EMBL" id="JAFREP010000011">
    <property type="protein sequence ID" value="MBO1319426.1"/>
    <property type="molecule type" value="Genomic_DNA"/>
</dbReference>
<feature type="transmembrane region" description="Helical" evidence="2">
    <location>
        <begin position="209"/>
        <end position="230"/>
    </location>
</feature>
<keyword evidence="2" id="KW-0472">Membrane</keyword>
<keyword evidence="5" id="KW-1185">Reference proteome</keyword>
<feature type="transmembrane region" description="Helical" evidence="2">
    <location>
        <begin position="250"/>
        <end position="268"/>
    </location>
</feature>
<dbReference type="GO" id="GO:0000155">
    <property type="term" value="F:phosphorelay sensor kinase activity"/>
    <property type="evidence" value="ECO:0007669"/>
    <property type="project" value="InterPro"/>
</dbReference>
<dbReference type="InterPro" id="IPR050640">
    <property type="entry name" value="Bact_2-comp_sensor_kinase"/>
</dbReference>
<dbReference type="Proteomes" id="UP000664417">
    <property type="component" value="Unassembled WGS sequence"/>
</dbReference>
<feature type="transmembrane region" description="Helical" evidence="2">
    <location>
        <begin position="183"/>
        <end position="203"/>
    </location>
</feature>
<dbReference type="InterPro" id="IPR008979">
    <property type="entry name" value="Galactose-bd-like_sf"/>
</dbReference>
<dbReference type="InterPro" id="IPR036890">
    <property type="entry name" value="HATPase_C_sf"/>
</dbReference>
<evidence type="ECO:0000313" key="5">
    <source>
        <dbReference type="Proteomes" id="UP000664417"/>
    </source>
</evidence>
<dbReference type="SUPFAM" id="SSF49785">
    <property type="entry name" value="Galactose-binding domain-like"/>
    <property type="match status" value="1"/>
</dbReference>
<dbReference type="RefSeq" id="WP_207859254.1">
    <property type="nucleotide sequence ID" value="NZ_JAFREP010000011.1"/>
</dbReference>
<organism evidence="4 5">
    <name type="scientific">Acanthopleuribacter pedis</name>
    <dbReference type="NCBI Taxonomy" id="442870"/>
    <lineage>
        <taxon>Bacteria</taxon>
        <taxon>Pseudomonadati</taxon>
        <taxon>Acidobacteriota</taxon>
        <taxon>Holophagae</taxon>
        <taxon>Acanthopleuribacterales</taxon>
        <taxon>Acanthopleuribacteraceae</taxon>
        <taxon>Acanthopleuribacter</taxon>
    </lineage>
</organism>
<evidence type="ECO:0000259" key="3">
    <source>
        <dbReference type="Pfam" id="PF06580"/>
    </source>
</evidence>
<proteinExistence type="predicted"/>
<keyword evidence="4" id="KW-0808">Transferase</keyword>
<dbReference type="GO" id="GO:0016020">
    <property type="term" value="C:membrane"/>
    <property type="evidence" value="ECO:0007669"/>
    <property type="project" value="InterPro"/>
</dbReference>
<reference evidence="4" key="1">
    <citation type="submission" date="2021-03" db="EMBL/GenBank/DDBJ databases">
        <authorList>
            <person name="Wang G."/>
        </authorList>
    </citation>
    <scope>NUCLEOTIDE SEQUENCE</scope>
    <source>
        <strain evidence="4">KCTC 12899</strain>
    </source>
</reference>